<evidence type="ECO:0000256" key="1">
    <source>
        <dbReference type="ARBA" id="ARBA00023015"/>
    </source>
</evidence>
<dbReference type="InterPro" id="IPR050204">
    <property type="entry name" value="AraC_XylS_family_regulators"/>
</dbReference>
<dbReference type="InterPro" id="IPR032783">
    <property type="entry name" value="AraC_lig"/>
</dbReference>
<feature type="domain" description="HTH araC/xylS-type" evidence="4">
    <location>
        <begin position="207"/>
        <end position="306"/>
    </location>
</feature>
<dbReference type="EMBL" id="VAUV01000001">
    <property type="protein sequence ID" value="TLD72873.1"/>
    <property type="molecule type" value="Genomic_DNA"/>
</dbReference>
<keyword evidence="1" id="KW-0805">Transcription regulation</keyword>
<accession>A0A5R8KKL2</accession>
<dbReference type="OrthoDB" id="9783876at2"/>
<proteinExistence type="predicted"/>
<evidence type="ECO:0000256" key="2">
    <source>
        <dbReference type="ARBA" id="ARBA00023125"/>
    </source>
</evidence>
<dbReference type="InterPro" id="IPR018060">
    <property type="entry name" value="HTH_AraC"/>
</dbReference>
<keyword evidence="3" id="KW-0804">Transcription</keyword>
<comment type="caution">
    <text evidence="5">The sequence shown here is derived from an EMBL/GenBank/DDBJ whole genome shotgun (WGS) entry which is preliminary data.</text>
</comment>
<dbReference type="GO" id="GO:0043565">
    <property type="term" value="F:sequence-specific DNA binding"/>
    <property type="evidence" value="ECO:0007669"/>
    <property type="project" value="InterPro"/>
</dbReference>
<dbReference type="PANTHER" id="PTHR46796">
    <property type="entry name" value="HTH-TYPE TRANSCRIPTIONAL ACTIVATOR RHAS-RELATED"/>
    <property type="match status" value="1"/>
</dbReference>
<name>A0A5R8KKL2_9BACT</name>
<dbReference type="SUPFAM" id="SSF46689">
    <property type="entry name" value="Homeodomain-like"/>
    <property type="match status" value="2"/>
</dbReference>
<dbReference type="InterPro" id="IPR009057">
    <property type="entry name" value="Homeodomain-like_sf"/>
</dbReference>
<dbReference type="PROSITE" id="PS01124">
    <property type="entry name" value="HTH_ARAC_FAMILY_2"/>
    <property type="match status" value="1"/>
</dbReference>
<protein>
    <submittedName>
        <fullName evidence="5">AraC family transcriptional regulator</fullName>
    </submittedName>
</protein>
<dbReference type="GO" id="GO:0003700">
    <property type="term" value="F:DNA-binding transcription factor activity"/>
    <property type="evidence" value="ECO:0007669"/>
    <property type="project" value="InterPro"/>
</dbReference>
<keyword evidence="2" id="KW-0238">DNA-binding</keyword>
<dbReference type="Pfam" id="PF12833">
    <property type="entry name" value="HTH_18"/>
    <property type="match status" value="1"/>
</dbReference>
<keyword evidence="6" id="KW-1185">Reference proteome</keyword>
<evidence type="ECO:0000313" key="6">
    <source>
        <dbReference type="Proteomes" id="UP000306196"/>
    </source>
</evidence>
<dbReference type="PRINTS" id="PR00032">
    <property type="entry name" value="HTHARAC"/>
</dbReference>
<dbReference type="Pfam" id="PF12852">
    <property type="entry name" value="Cupin_6"/>
    <property type="match status" value="1"/>
</dbReference>
<dbReference type="InterPro" id="IPR020449">
    <property type="entry name" value="Tscrpt_reg_AraC-type_HTH"/>
</dbReference>
<dbReference type="SMART" id="SM00342">
    <property type="entry name" value="HTH_ARAC"/>
    <property type="match status" value="1"/>
</dbReference>
<dbReference type="PANTHER" id="PTHR46796:SF7">
    <property type="entry name" value="ARAC FAMILY TRANSCRIPTIONAL REGULATOR"/>
    <property type="match status" value="1"/>
</dbReference>
<evidence type="ECO:0000256" key="3">
    <source>
        <dbReference type="ARBA" id="ARBA00023163"/>
    </source>
</evidence>
<dbReference type="Proteomes" id="UP000306196">
    <property type="component" value="Unassembled WGS sequence"/>
</dbReference>
<dbReference type="AlphaFoldDB" id="A0A5R8KKL2"/>
<reference evidence="5 6" key="1">
    <citation type="submission" date="2019-05" db="EMBL/GenBank/DDBJ databases">
        <title>Verrucobacter flavum gen. nov., sp. nov. a new member of the family Verrucomicrobiaceae.</title>
        <authorList>
            <person name="Szuroczki S."/>
            <person name="Abbaszade G."/>
            <person name="Szabo A."/>
            <person name="Felfoldi T."/>
            <person name="Schumann P."/>
            <person name="Boka K."/>
            <person name="Keki Z."/>
            <person name="Toumi M."/>
            <person name="Toth E."/>
        </authorList>
    </citation>
    <scope>NUCLEOTIDE SEQUENCE [LARGE SCALE GENOMIC DNA]</scope>
    <source>
        <strain evidence="5 6">MG-N-17</strain>
    </source>
</reference>
<gene>
    <name evidence="5" type="ORF">FEM03_01515</name>
</gene>
<sequence>MDVLAHMMSLMRTKGSLYGRLEFTAPFGFWFPADNGVCIIVTRGSCFLSVDDSPLVSLVGGDFVFLPTPKQYTLRSSPELSVRSMLEVASQEEFHRTRLITFDGGQGPSTSIVAGCFSLASPESDILVKHLPPIVHLQGSGNHTTPWFQSTLQFIASEVAQNLPGGTAIVDRLAEVLFVQAMRSRIGSSSPTNKPSWLHALNDPQIGEAIQLMHAEPGRPWTLDELARNVSMSRSAFAERFRKLVGETPLDHLTQWRMVKAGNMMRANPPIKLAEIALATGYESESSFGKAFRRIMGVSPGKYRASNRDLAEV</sequence>
<organism evidence="5 6">
    <name type="scientific">Phragmitibacter flavus</name>
    <dbReference type="NCBI Taxonomy" id="2576071"/>
    <lineage>
        <taxon>Bacteria</taxon>
        <taxon>Pseudomonadati</taxon>
        <taxon>Verrucomicrobiota</taxon>
        <taxon>Verrucomicrobiia</taxon>
        <taxon>Verrucomicrobiales</taxon>
        <taxon>Verrucomicrobiaceae</taxon>
        <taxon>Phragmitibacter</taxon>
    </lineage>
</organism>
<evidence type="ECO:0000259" key="4">
    <source>
        <dbReference type="PROSITE" id="PS01124"/>
    </source>
</evidence>
<evidence type="ECO:0000313" key="5">
    <source>
        <dbReference type="EMBL" id="TLD72873.1"/>
    </source>
</evidence>
<dbReference type="Gene3D" id="1.10.10.60">
    <property type="entry name" value="Homeodomain-like"/>
    <property type="match status" value="2"/>
</dbReference>